<evidence type="ECO:0000256" key="3">
    <source>
        <dbReference type="ARBA" id="ARBA00023163"/>
    </source>
</evidence>
<evidence type="ECO:0000313" key="5">
    <source>
        <dbReference type="EMBL" id="QQX75777.1"/>
    </source>
</evidence>
<keyword evidence="3" id="KW-0804">Transcription</keyword>
<evidence type="ECO:0000256" key="2">
    <source>
        <dbReference type="ARBA" id="ARBA00023125"/>
    </source>
</evidence>
<feature type="domain" description="HTH luxR-type" evidence="4">
    <location>
        <begin position="197"/>
        <end position="262"/>
    </location>
</feature>
<gene>
    <name evidence="5" type="ORF">JK629_10585</name>
</gene>
<dbReference type="Gene3D" id="3.30.450.20">
    <property type="entry name" value="PAS domain"/>
    <property type="match status" value="1"/>
</dbReference>
<sequence length="268" mass="31194">MSQNFKEVVNFWQSEYSNKIKNYKEYNTKEQLHRFATFFTMGESYYYVLNMHNLELDFISDSVTDFTGIAPEDVNMLQLLQQALPEEIELIQKKERIIKDFFVNFLRPDELLDYKILYPYKMVDHKGKHRTMIMQCTTLTLSENDAVEHVFTVHTDITHLKTTKTDTLSFIHLHGGKSYYNLPLDKEVFSPPKKLDDTPFTSLFTHREKEVITAIAQGLNAKEIAENFHLSPNTVKTHRKNILAKSGCSNAAELIAKSLLYNVIELNL</sequence>
<evidence type="ECO:0000259" key="4">
    <source>
        <dbReference type="PROSITE" id="PS50043"/>
    </source>
</evidence>
<dbReference type="Proteomes" id="UP000629420">
    <property type="component" value="Chromosome"/>
</dbReference>
<dbReference type="EMBL" id="CP068439">
    <property type="protein sequence ID" value="QQX75777.1"/>
    <property type="molecule type" value="Genomic_DNA"/>
</dbReference>
<dbReference type="InterPro" id="IPR000792">
    <property type="entry name" value="Tscrpt_reg_LuxR_C"/>
</dbReference>
<keyword evidence="6" id="KW-1185">Reference proteome</keyword>
<keyword evidence="1" id="KW-0805">Transcription regulation</keyword>
<dbReference type="Gene3D" id="1.10.10.10">
    <property type="entry name" value="Winged helix-like DNA-binding domain superfamily/Winged helix DNA-binding domain"/>
    <property type="match status" value="1"/>
</dbReference>
<dbReference type="PANTHER" id="PTHR44688">
    <property type="entry name" value="DNA-BINDING TRANSCRIPTIONAL ACTIVATOR DEVR_DOSR"/>
    <property type="match status" value="1"/>
</dbReference>
<dbReference type="PRINTS" id="PR00038">
    <property type="entry name" value="HTHLUXR"/>
</dbReference>
<dbReference type="InterPro" id="IPR036388">
    <property type="entry name" value="WH-like_DNA-bd_sf"/>
</dbReference>
<dbReference type="PROSITE" id="PS50043">
    <property type="entry name" value="HTH_LUXR_2"/>
    <property type="match status" value="1"/>
</dbReference>
<dbReference type="PROSITE" id="PS00622">
    <property type="entry name" value="HTH_LUXR_1"/>
    <property type="match status" value="1"/>
</dbReference>
<evidence type="ECO:0000256" key="1">
    <source>
        <dbReference type="ARBA" id="ARBA00023015"/>
    </source>
</evidence>
<accession>A0ABX7DPQ1</accession>
<dbReference type="RefSeq" id="WP_202335591.1">
    <property type="nucleotide sequence ID" value="NZ_CP068439.1"/>
</dbReference>
<dbReference type="CDD" id="cd06170">
    <property type="entry name" value="LuxR_C_like"/>
    <property type="match status" value="1"/>
</dbReference>
<dbReference type="PANTHER" id="PTHR44688:SF16">
    <property type="entry name" value="DNA-BINDING TRANSCRIPTIONAL ACTIVATOR DEVR_DOSR"/>
    <property type="match status" value="1"/>
</dbReference>
<reference evidence="5 6" key="1">
    <citation type="submission" date="2021-01" db="EMBL/GenBank/DDBJ databases">
        <title>Aequorivita sp. strain KX20305, a bacterium isolated from the sediment collected at a cold seep field in South China Sea.</title>
        <authorList>
            <person name="Zhang H."/>
            <person name="Li C."/>
        </authorList>
    </citation>
    <scope>NUCLEOTIDE SEQUENCE [LARGE SCALE GENOMIC DNA]</scope>
    <source>
        <strain evidence="5 6">KX20305</strain>
    </source>
</reference>
<dbReference type="SUPFAM" id="SSF46894">
    <property type="entry name" value="C-terminal effector domain of the bipartite response regulators"/>
    <property type="match status" value="1"/>
</dbReference>
<dbReference type="InterPro" id="IPR016032">
    <property type="entry name" value="Sig_transdc_resp-reg_C-effctor"/>
</dbReference>
<dbReference type="SMART" id="SM00421">
    <property type="entry name" value="HTH_LUXR"/>
    <property type="match status" value="1"/>
</dbReference>
<proteinExistence type="predicted"/>
<protein>
    <submittedName>
        <fullName evidence="5">Response regulator transcription factor</fullName>
    </submittedName>
</protein>
<name>A0ABX7DPQ1_9FLAO</name>
<dbReference type="Pfam" id="PF00196">
    <property type="entry name" value="GerE"/>
    <property type="match status" value="1"/>
</dbReference>
<evidence type="ECO:0000313" key="6">
    <source>
        <dbReference type="Proteomes" id="UP000629420"/>
    </source>
</evidence>
<keyword evidence="2" id="KW-0238">DNA-binding</keyword>
<organism evidence="5 6">
    <name type="scientific">Aequorivita iocasae</name>
    <dbReference type="NCBI Taxonomy" id="2803865"/>
    <lineage>
        <taxon>Bacteria</taxon>
        <taxon>Pseudomonadati</taxon>
        <taxon>Bacteroidota</taxon>
        <taxon>Flavobacteriia</taxon>
        <taxon>Flavobacteriales</taxon>
        <taxon>Flavobacteriaceae</taxon>
        <taxon>Aequorivita</taxon>
    </lineage>
</organism>